<accession>A0A1B2A6B3</accession>
<evidence type="ECO:0000256" key="1">
    <source>
        <dbReference type="ARBA" id="ARBA00009437"/>
    </source>
</evidence>
<evidence type="ECO:0000256" key="4">
    <source>
        <dbReference type="ARBA" id="ARBA00023163"/>
    </source>
</evidence>
<sequence length="275" mass="31242">MFKILTTFKTVYETKNFTTAAQLLFLSQPTVSVQIKQLEDALGVTLFERNGRQQMTPTKSADLFYQQAQQLLDLWDQDLHALHHQDGQPKTPCRIGASHTTATYLLPTLLKAHRPALETLALDISTLNSSQIVQELTQHKLDFGFIEKPLTEKDLIRTPLQTDQLVLAGRPNEPWLLREQGSGVYHYTMNYVKENNLPLENVMTIKSNAMIIQLLRQGIGQSLVSSAALLDYPEIPYRPLSQQYQRQFYLVARKNLPAPIQSFIALLMATPLPIE</sequence>
<dbReference type="Pfam" id="PF00126">
    <property type="entry name" value="HTH_1"/>
    <property type="match status" value="1"/>
</dbReference>
<dbReference type="Proteomes" id="UP000199749">
    <property type="component" value="Chromosome"/>
</dbReference>
<organism evidence="6 8">
    <name type="scientific">Latilactobacillus curvatus</name>
    <name type="common">Lactobacillus curvatus</name>
    <dbReference type="NCBI Taxonomy" id="28038"/>
    <lineage>
        <taxon>Bacteria</taxon>
        <taxon>Bacillati</taxon>
        <taxon>Bacillota</taxon>
        <taxon>Bacilli</taxon>
        <taxon>Lactobacillales</taxon>
        <taxon>Lactobacillaceae</taxon>
        <taxon>Latilactobacillus</taxon>
    </lineage>
</organism>
<dbReference type="Gene3D" id="1.10.10.10">
    <property type="entry name" value="Winged helix-like DNA-binding domain superfamily/Winged helix DNA-binding domain"/>
    <property type="match status" value="1"/>
</dbReference>
<name>A0A1B2A6B3_LATCU</name>
<keyword evidence="4" id="KW-0804">Transcription</keyword>
<dbReference type="GO" id="GO:0000976">
    <property type="term" value="F:transcription cis-regulatory region binding"/>
    <property type="evidence" value="ECO:0007669"/>
    <property type="project" value="TreeGrafter"/>
</dbReference>
<evidence type="ECO:0000313" key="6">
    <source>
        <dbReference type="EMBL" id="ASN59763.1"/>
    </source>
</evidence>
<evidence type="ECO:0000256" key="3">
    <source>
        <dbReference type="ARBA" id="ARBA00023125"/>
    </source>
</evidence>
<dbReference type="Gene3D" id="3.40.190.290">
    <property type="match status" value="2"/>
</dbReference>
<evidence type="ECO:0000256" key="2">
    <source>
        <dbReference type="ARBA" id="ARBA00023015"/>
    </source>
</evidence>
<dbReference type="SUPFAM" id="SSF46785">
    <property type="entry name" value="Winged helix' DNA-binding domain"/>
    <property type="match status" value="1"/>
</dbReference>
<dbReference type="InterPro" id="IPR005119">
    <property type="entry name" value="LysR_subst-bd"/>
</dbReference>
<dbReference type="RefSeq" id="WP_054644033.1">
    <property type="nucleotide sequence ID" value="NZ_BJOQ01000001.1"/>
</dbReference>
<dbReference type="InterPro" id="IPR036388">
    <property type="entry name" value="WH-like_DNA-bd_sf"/>
</dbReference>
<dbReference type="GeneID" id="49610745"/>
<keyword evidence="3" id="KW-0238">DNA-binding</keyword>
<dbReference type="GO" id="GO:0003700">
    <property type="term" value="F:DNA-binding transcription factor activity"/>
    <property type="evidence" value="ECO:0007669"/>
    <property type="project" value="InterPro"/>
</dbReference>
<keyword evidence="2" id="KW-0805">Transcription regulation</keyword>
<evidence type="ECO:0000313" key="7">
    <source>
        <dbReference type="EMBL" id="WDC91804.1"/>
    </source>
</evidence>
<protein>
    <submittedName>
        <fullName evidence="6">LysR family transcriptional regulator</fullName>
    </submittedName>
</protein>
<dbReference type="PRINTS" id="PR00039">
    <property type="entry name" value="HTHLYSR"/>
</dbReference>
<feature type="domain" description="HTH lysR-type" evidence="5">
    <location>
        <begin position="1"/>
        <end position="58"/>
    </location>
</feature>
<dbReference type="EMBL" id="CP022474">
    <property type="protein sequence ID" value="ASN59763.1"/>
    <property type="molecule type" value="Genomic_DNA"/>
</dbReference>
<dbReference type="Proteomes" id="UP001215533">
    <property type="component" value="Chromosome"/>
</dbReference>
<dbReference type="PROSITE" id="PS50931">
    <property type="entry name" value="HTH_LYSR"/>
    <property type="match status" value="1"/>
</dbReference>
<proteinExistence type="inferred from homology"/>
<dbReference type="AlphaFoldDB" id="A0A1B2A6B3"/>
<dbReference type="PANTHER" id="PTHR30126:SF40">
    <property type="entry name" value="HTH-TYPE TRANSCRIPTIONAL REGULATOR GLTR"/>
    <property type="match status" value="1"/>
</dbReference>
<reference evidence="7" key="2">
    <citation type="submission" date="2023-02" db="EMBL/GenBank/DDBJ databases">
        <title>Complete genome sequence of Lactobacillus curvatus CACC879 isolated from Pig feces.</title>
        <authorList>
            <person name="Park S."/>
            <person name="Park M.A."/>
            <person name="Kim D.-H."/>
            <person name="Kim Y."/>
        </authorList>
    </citation>
    <scope>NUCLEOTIDE SEQUENCE</scope>
    <source>
        <strain evidence="7">CACC879</strain>
    </source>
</reference>
<evidence type="ECO:0000259" key="5">
    <source>
        <dbReference type="PROSITE" id="PS50931"/>
    </source>
</evidence>
<gene>
    <name evidence="6" type="ORF">CG419_03600</name>
    <name evidence="7" type="ORF">PSR33_06330</name>
</gene>
<dbReference type="FunFam" id="1.10.10.10:FF:000001">
    <property type="entry name" value="LysR family transcriptional regulator"/>
    <property type="match status" value="1"/>
</dbReference>
<dbReference type="EMBL" id="CP117683">
    <property type="protein sequence ID" value="WDC91804.1"/>
    <property type="molecule type" value="Genomic_DNA"/>
</dbReference>
<dbReference type="InterPro" id="IPR000847">
    <property type="entry name" value="LysR_HTH_N"/>
</dbReference>
<dbReference type="Pfam" id="PF03466">
    <property type="entry name" value="LysR_substrate"/>
    <property type="match status" value="1"/>
</dbReference>
<evidence type="ECO:0000313" key="8">
    <source>
        <dbReference type="Proteomes" id="UP000199749"/>
    </source>
</evidence>
<dbReference type="PANTHER" id="PTHR30126">
    <property type="entry name" value="HTH-TYPE TRANSCRIPTIONAL REGULATOR"/>
    <property type="match status" value="1"/>
</dbReference>
<dbReference type="InterPro" id="IPR036390">
    <property type="entry name" value="WH_DNA-bd_sf"/>
</dbReference>
<reference evidence="6 8" key="1">
    <citation type="submission" date="2017-07" db="EMBL/GenBank/DDBJ databases">
        <title>Lactobacillus curvatus MRS6 whole genome.</title>
        <authorList>
            <person name="Jans C."/>
            <person name="Lagler S."/>
            <person name="Lacroix C."/>
            <person name="Meile L."/>
            <person name="Stevens M.J.A."/>
        </authorList>
    </citation>
    <scope>NUCLEOTIDE SEQUENCE [LARGE SCALE GENOMIC DNA]</scope>
    <source>
        <strain evidence="6 8">MRS6</strain>
    </source>
</reference>
<comment type="similarity">
    <text evidence="1">Belongs to the LysR transcriptional regulatory family.</text>
</comment>
<dbReference type="SUPFAM" id="SSF53850">
    <property type="entry name" value="Periplasmic binding protein-like II"/>
    <property type="match status" value="1"/>
</dbReference>
<dbReference type="OrthoDB" id="9785745at2"/>